<keyword evidence="4 5" id="KW-0472">Membrane</keyword>
<accession>A0A821AFZ0</accession>
<dbReference type="Gene3D" id="1.20.1560.10">
    <property type="entry name" value="ABC transporter type 1, transmembrane domain"/>
    <property type="match status" value="1"/>
</dbReference>
<evidence type="ECO:0000256" key="3">
    <source>
        <dbReference type="ARBA" id="ARBA00022989"/>
    </source>
</evidence>
<feature type="transmembrane region" description="Helical" evidence="5">
    <location>
        <begin position="410"/>
        <end position="439"/>
    </location>
</feature>
<name>A0A821AFZ0_9BILA</name>
<dbReference type="Pfam" id="PF00005">
    <property type="entry name" value="ABC_tran"/>
    <property type="match status" value="1"/>
</dbReference>
<evidence type="ECO:0000259" key="6">
    <source>
        <dbReference type="PROSITE" id="PS50878"/>
    </source>
</evidence>
<dbReference type="PANTHER" id="PTHR43394:SF27">
    <property type="entry name" value="ATP-DEPENDENT TRANSLOCASE ABCB1-LIKE"/>
    <property type="match status" value="1"/>
</dbReference>
<dbReference type="Proteomes" id="UP000663862">
    <property type="component" value="Unassembled WGS sequence"/>
</dbReference>
<dbReference type="AlphaFoldDB" id="A0A821AFZ0"/>
<evidence type="ECO:0000313" key="7">
    <source>
        <dbReference type="EMBL" id="CAF4577217.1"/>
    </source>
</evidence>
<dbReference type="PANTHER" id="PTHR43394">
    <property type="entry name" value="ATP-DEPENDENT PERMEASE MDL1, MITOCHONDRIAL"/>
    <property type="match status" value="1"/>
</dbReference>
<feature type="transmembrane region" description="Helical" evidence="5">
    <location>
        <begin position="451"/>
        <end position="472"/>
    </location>
</feature>
<dbReference type="InterPro" id="IPR000477">
    <property type="entry name" value="RT_dom"/>
</dbReference>
<protein>
    <recommendedName>
        <fullName evidence="6">Reverse transcriptase domain-containing protein</fullName>
    </recommendedName>
</protein>
<reference evidence="7" key="1">
    <citation type="submission" date="2021-02" db="EMBL/GenBank/DDBJ databases">
        <authorList>
            <person name="Nowell W R."/>
        </authorList>
    </citation>
    <scope>NUCLEOTIDE SEQUENCE</scope>
</reference>
<dbReference type="InterPro" id="IPR027417">
    <property type="entry name" value="P-loop_NTPase"/>
</dbReference>
<dbReference type="GO" id="GO:0016887">
    <property type="term" value="F:ATP hydrolysis activity"/>
    <property type="evidence" value="ECO:0007669"/>
    <property type="project" value="InterPro"/>
</dbReference>
<dbReference type="GO" id="GO:0090374">
    <property type="term" value="P:oligopeptide export from mitochondrion"/>
    <property type="evidence" value="ECO:0007669"/>
    <property type="project" value="TreeGrafter"/>
</dbReference>
<dbReference type="GO" id="GO:0005524">
    <property type="term" value="F:ATP binding"/>
    <property type="evidence" value="ECO:0007669"/>
    <property type="project" value="InterPro"/>
</dbReference>
<evidence type="ECO:0000256" key="5">
    <source>
        <dbReference type="SAM" id="Phobius"/>
    </source>
</evidence>
<dbReference type="PROSITE" id="PS50878">
    <property type="entry name" value="RT_POL"/>
    <property type="match status" value="1"/>
</dbReference>
<feature type="domain" description="Reverse transcriptase" evidence="6">
    <location>
        <begin position="129"/>
        <end position="387"/>
    </location>
</feature>
<sequence>MDDFKTDMEINGTKLESHCHPSVFSTVCHHLHDYANKYIRNINNNNIRNISDEEFQAIKTLRNNKQIIISRADKGNAIVVMDKKDCIEKNNNILQLKQFQHTTRSLQKEKEEEMNKYLRELYKENTITKELFYSIRSTCSSIACMYGQPKIHKNGYPLRPIISSIGSYNYELSKYLAGLIKANRENKSFSYIKDSFDLVKQIREITNVQQQVMCSFDVDALYTNVPVKEAIDIVVESMGKSKTIKNTPFNKKQFKKLLELAVCNVPFRFMNEYYIQCDGVAMGSPLGPILADMFMSKLANKLNKFSKNKPQVWLRYVDDILCIFDNKQSIDNVLENAADQLPQSETLLRTIHQPPQLTANETVYELKTYAKTGQIVQEFFSSLRTVLSTVPNLSRNELAPTRSGGIRQGALFGVFIGWLSLITFIVCATDFISGSFLMTKKNQSTFTISDILIVASIFSQSIGLISFVGSFVQGLSEARGAAVSVFRLIDEEKDESINEAEVWEDITESRSNINGDIKFNNVNFHYPSRRDAPVLCNLSVVARAGQTTALVGFSGCGKSTCISLFLRYYEPSSGEITIDGKPITNYNVQHLRENIGVVSQEPVLFGMTIYENIRFGKLNATQDEIEEAAREANAHNFIMQLPDVCI</sequence>
<dbReference type="Gene3D" id="3.40.50.300">
    <property type="entry name" value="P-loop containing nucleotide triphosphate hydrolases"/>
    <property type="match status" value="1"/>
</dbReference>
<dbReference type="Pfam" id="PF00078">
    <property type="entry name" value="RVT_1"/>
    <property type="match status" value="1"/>
</dbReference>
<comment type="caution">
    <text evidence="7">The sequence shown here is derived from an EMBL/GenBank/DDBJ whole genome shotgun (WGS) entry which is preliminary data.</text>
</comment>
<evidence type="ECO:0000256" key="4">
    <source>
        <dbReference type="ARBA" id="ARBA00023136"/>
    </source>
</evidence>
<dbReference type="GO" id="GO:0015421">
    <property type="term" value="F:ABC-type oligopeptide transporter activity"/>
    <property type="evidence" value="ECO:0007669"/>
    <property type="project" value="TreeGrafter"/>
</dbReference>
<keyword evidence="3 5" id="KW-1133">Transmembrane helix</keyword>
<gene>
    <name evidence="7" type="ORF">TSG867_LOCUS26347</name>
</gene>
<organism evidence="7 8">
    <name type="scientific">Rotaria socialis</name>
    <dbReference type="NCBI Taxonomy" id="392032"/>
    <lineage>
        <taxon>Eukaryota</taxon>
        <taxon>Metazoa</taxon>
        <taxon>Spiralia</taxon>
        <taxon>Gnathifera</taxon>
        <taxon>Rotifera</taxon>
        <taxon>Eurotatoria</taxon>
        <taxon>Bdelloidea</taxon>
        <taxon>Philodinida</taxon>
        <taxon>Philodinidae</taxon>
        <taxon>Rotaria</taxon>
    </lineage>
</organism>
<keyword evidence="2 5" id="KW-0812">Transmembrane</keyword>
<dbReference type="InterPro" id="IPR003439">
    <property type="entry name" value="ABC_transporter-like_ATP-bd"/>
</dbReference>
<dbReference type="SUPFAM" id="SSF52540">
    <property type="entry name" value="P-loop containing nucleoside triphosphate hydrolases"/>
    <property type="match status" value="1"/>
</dbReference>
<dbReference type="GO" id="GO:0005743">
    <property type="term" value="C:mitochondrial inner membrane"/>
    <property type="evidence" value="ECO:0007669"/>
    <property type="project" value="TreeGrafter"/>
</dbReference>
<evidence type="ECO:0000256" key="1">
    <source>
        <dbReference type="ARBA" id="ARBA00004141"/>
    </source>
</evidence>
<dbReference type="InterPro" id="IPR039421">
    <property type="entry name" value="Type_1_exporter"/>
</dbReference>
<dbReference type="SUPFAM" id="SSF90123">
    <property type="entry name" value="ABC transporter transmembrane region"/>
    <property type="match status" value="1"/>
</dbReference>
<evidence type="ECO:0000256" key="2">
    <source>
        <dbReference type="ARBA" id="ARBA00022692"/>
    </source>
</evidence>
<proteinExistence type="predicted"/>
<dbReference type="InterPro" id="IPR036640">
    <property type="entry name" value="ABC1_TM_sf"/>
</dbReference>
<dbReference type="EMBL" id="CAJOBQ010002754">
    <property type="protein sequence ID" value="CAF4577217.1"/>
    <property type="molecule type" value="Genomic_DNA"/>
</dbReference>
<feature type="non-terminal residue" evidence="7">
    <location>
        <position position="646"/>
    </location>
</feature>
<evidence type="ECO:0000313" key="8">
    <source>
        <dbReference type="Proteomes" id="UP000663862"/>
    </source>
</evidence>
<comment type="subcellular location">
    <subcellularLocation>
        <location evidence="1">Membrane</location>
        <topology evidence="1">Multi-pass membrane protein</topology>
    </subcellularLocation>
</comment>